<proteinExistence type="predicted"/>
<dbReference type="EC" id="1.14.13.2" evidence="1"/>
<dbReference type="GO" id="GO:0018659">
    <property type="term" value="F:4-hydroxybenzoate 3-monooxygenase activity"/>
    <property type="evidence" value="ECO:0007669"/>
    <property type="project" value="UniProtKB-EC"/>
</dbReference>
<keyword evidence="1" id="KW-0560">Oxidoreductase</keyword>
<dbReference type="AlphaFoldDB" id="A0A3B0UKQ8"/>
<dbReference type="Gene3D" id="3.30.9.10">
    <property type="entry name" value="D-Amino Acid Oxidase, subunit A, domain 2"/>
    <property type="match status" value="1"/>
</dbReference>
<feature type="non-terminal residue" evidence="1">
    <location>
        <position position="1"/>
    </location>
</feature>
<dbReference type="EMBL" id="UOEQ01000581">
    <property type="protein sequence ID" value="VAW25129.1"/>
    <property type="molecule type" value="Genomic_DNA"/>
</dbReference>
<sequence length="25" mass="2737">TDLDYLFSSEAALTSLAENYVGLPF</sequence>
<organism evidence="1">
    <name type="scientific">hydrothermal vent metagenome</name>
    <dbReference type="NCBI Taxonomy" id="652676"/>
    <lineage>
        <taxon>unclassified sequences</taxon>
        <taxon>metagenomes</taxon>
        <taxon>ecological metagenomes</taxon>
    </lineage>
</organism>
<reference evidence="1" key="1">
    <citation type="submission" date="2018-06" db="EMBL/GenBank/DDBJ databases">
        <authorList>
            <person name="Zhirakovskaya E."/>
        </authorList>
    </citation>
    <scope>NUCLEOTIDE SEQUENCE</scope>
</reference>
<accession>A0A3B0UKQ8</accession>
<evidence type="ECO:0000313" key="1">
    <source>
        <dbReference type="EMBL" id="VAW25129.1"/>
    </source>
</evidence>
<gene>
    <name evidence="1" type="ORF">MNBD_ALPHA11-1724</name>
</gene>
<name>A0A3B0UKQ8_9ZZZZ</name>
<protein>
    <submittedName>
        <fullName evidence="1">p-hydroxybenzoate hydroxylase</fullName>
        <ecNumber evidence="1">1.14.13.2</ecNumber>
    </submittedName>
</protein>